<protein>
    <recommendedName>
        <fullName evidence="1">DUF7878 domain-containing protein</fullName>
    </recommendedName>
</protein>
<dbReference type="Pfam" id="PF25297">
    <property type="entry name" value="DUF7878"/>
    <property type="match status" value="1"/>
</dbReference>
<dbReference type="RefSeq" id="WP_110697890.1">
    <property type="nucleotide sequence ID" value="NZ_CP151184.1"/>
</dbReference>
<accession>A0A2V4IVW5</accession>
<evidence type="ECO:0000313" key="2">
    <source>
        <dbReference type="EMBL" id="PYB85277.1"/>
    </source>
</evidence>
<evidence type="ECO:0000259" key="1">
    <source>
        <dbReference type="Pfam" id="PF25297"/>
    </source>
</evidence>
<comment type="caution">
    <text evidence="2">The sequence shown here is derived from an EMBL/GenBank/DDBJ whole genome shotgun (WGS) entry which is preliminary data.</text>
</comment>
<organism evidence="2 3">
    <name type="scientific">Pseudomonas soli</name>
    <dbReference type="NCBI Taxonomy" id="1306993"/>
    <lineage>
        <taxon>Bacteria</taxon>
        <taxon>Pseudomonadati</taxon>
        <taxon>Pseudomonadota</taxon>
        <taxon>Gammaproteobacteria</taxon>
        <taxon>Pseudomonadales</taxon>
        <taxon>Pseudomonadaceae</taxon>
        <taxon>Pseudomonas</taxon>
    </lineage>
</organism>
<gene>
    <name evidence="2" type="ORF">DMX07_04595</name>
</gene>
<reference evidence="2 3" key="1">
    <citation type="submission" date="2018-06" db="EMBL/GenBank/DDBJ databases">
        <title>Pseudomonas diversity within urban Lake Michigan freshwaters.</title>
        <authorList>
            <person name="Batrich M."/>
            <person name="Hatzopoulos T."/>
            <person name="Putonti C."/>
        </authorList>
    </citation>
    <scope>NUCLEOTIDE SEQUENCE [LARGE SCALE GENOMIC DNA]</scope>
    <source>
        <strain evidence="2 3">LBp-160603</strain>
    </source>
</reference>
<dbReference type="EMBL" id="QJRO01000002">
    <property type="protein sequence ID" value="PYB85277.1"/>
    <property type="molecule type" value="Genomic_DNA"/>
</dbReference>
<feature type="domain" description="DUF7878" evidence="1">
    <location>
        <begin position="17"/>
        <end position="126"/>
    </location>
</feature>
<name>A0A2V4IVW5_9PSED</name>
<dbReference type="AlphaFoldDB" id="A0A2V4IVW5"/>
<dbReference type="Proteomes" id="UP000247620">
    <property type="component" value="Unassembled WGS sequence"/>
</dbReference>
<dbReference type="InterPro" id="IPR057200">
    <property type="entry name" value="DUF7878"/>
</dbReference>
<sequence>MFVIDFDWVTLPDDMSGYNAAAFVEGGLNIEVQGELFLQVENCLLLELAVVMKQWLASVKNGAEHDFYYASMDEEEEPILALRYCSEKSNFLLESCWVEAPGPAVTLAEVIDCFTRYMKRLTDTLYSRSGYVWE</sequence>
<evidence type="ECO:0000313" key="3">
    <source>
        <dbReference type="Proteomes" id="UP000247620"/>
    </source>
</evidence>
<proteinExistence type="predicted"/>